<sequence length="107" mass="11926">TPRSYLPLPSQLTHWGTVCNTEEQEAEPKIFPEEMVSPIEAVFPTALRRRHLNRSSACISRADAPKATSAATESSSHGSFVCHLPRNQTATIFTTQLNPLFFRTVNE</sequence>
<gene>
    <name evidence="1" type="ORF">AMECASPLE_025937</name>
</gene>
<organism evidence="1 2">
    <name type="scientific">Ameca splendens</name>
    <dbReference type="NCBI Taxonomy" id="208324"/>
    <lineage>
        <taxon>Eukaryota</taxon>
        <taxon>Metazoa</taxon>
        <taxon>Chordata</taxon>
        <taxon>Craniata</taxon>
        <taxon>Vertebrata</taxon>
        <taxon>Euteleostomi</taxon>
        <taxon>Actinopterygii</taxon>
        <taxon>Neopterygii</taxon>
        <taxon>Teleostei</taxon>
        <taxon>Neoteleostei</taxon>
        <taxon>Acanthomorphata</taxon>
        <taxon>Ovalentaria</taxon>
        <taxon>Atherinomorphae</taxon>
        <taxon>Cyprinodontiformes</taxon>
        <taxon>Goodeidae</taxon>
        <taxon>Ameca</taxon>
    </lineage>
</organism>
<dbReference type="EMBL" id="JAHRIP010059029">
    <property type="protein sequence ID" value="MEQ2304335.1"/>
    <property type="molecule type" value="Genomic_DNA"/>
</dbReference>
<feature type="non-terminal residue" evidence="1">
    <location>
        <position position="1"/>
    </location>
</feature>
<accession>A0ABV0ZEM0</accession>
<evidence type="ECO:0000313" key="1">
    <source>
        <dbReference type="EMBL" id="MEQ2304335.1"/>
    </source>
</evidence>
<evidence type="ECO:0000313" key="2">
    <source>
        <dbReference type="Proteomes" id="UP001469553"/>
    </source>
</evidence>
<dbReference type="Proteomes" id="UP001469553">
    <property type="component" value="Unassembled WGS sequence"/>
</dbReference>
<reference evidence="1 2" key="1">
    <citation type="submission" date="2021-06" db="EMBL/GenBank/DDBJ databases">
        <authorList>
            <person name="Palmer J.M."/>
        </authorList>
    </citation>
    <scope>NUCLEOTIDE SEQUENCE [LARGE SCALE GENOMIC DNA]</scope>
    <source>
        <strain evidence="1 2">AS_MEX2019</strain>
        <tissue evidence="1">Muscle</tissue>
    </source>
</reference>
<protein>
    <submittedName>
        <fullName evidence="1">Uncharacterized protein</fullName>
    </submittedName>
</protein>
<comment type="caution">
    <text evidence="1">The sequence shown here is derived from an EMBL/GenBank/DDBJ whole genome shotgun (WGS) entry which is preliminary data.</text>
</comment>
<name>A0ABV0ZEM0_9TELE</name>
<keyword evidence="2" id="KW-1185">Reference proteome</keyword>
<proteinExistence type="predicted"/>